<evidence type="ECO:0000313" key="4">
    <source>
        <dbReference type="Proteomes" id="UP001153328"/>
    </source>
</evidence>
<reference evidence="3" key="1">
    <citation type="submission" date="2021-06" db="EMBL/GenBank/DDBJ databases">
        <authorList>
            <person name="Arsene-Ploetze F."/>
        </authorList>
    </citation>
    <scope>NUCLEOTIDE SEQUENCE</scope>
    <source>
        <strain evidence="3">SBRY1</strain>
    </source>
</reference>
<keyword evidence="4" id="KW-1185">Reference proteome</keyword>
<dbReference type="EMBL" id="CAJVAX010000002">
    <property type="protein sequence ID" value="CAG7613439.1"/>
    <property type="molecule type" value="Genomic_DNA"/>
</dbReference>
<comment type="caution">
    <text evidence="3">The sequence shown here is derived from an EMBL/GenBank/DDBJ whole genome shotgun (WGS) entry which is preliminary data.</text>
</comment>
<dbReference type="PANTHER" id="PTHR35152">
    <property type="entry name" value="DOMAIN SIGNALLING PROTEIN, PUTATIVE (AFU_ORTHOLOGUE AFUA_5G11310)-RELATED"/>
    <property type="match status" value="1"/>
</dbReference>
<feature type="transmembrane region" description="Helical" evidence="1">
    <location>
        <begin position="12"/>
        <end position="32"/>
    </location>
</feature>
<dbReference type="InterPro" id="IPR005330">
    <property type="entry name" value="MHYT_dom"/>
</dbReference>
<dbReference type="Pfam" id="PF03707">
    <property type="entry name" value="MHYT"/>
    <property type="match status" value="2"/>
</dbReference>
<gene>
    <name evidence="3" type="ORF">SBRY_100164</name>
</gene>
<accession>A0A9W4E828</accession>
<sequence length="256" mass="26813">MPHHEPLWSDSVYPLTAYLIALTGSSLGLSCARRVQLMGHVRGRGWLTGGAFSLGTGIWGMHFVAMLGYRSSDAGIRYDPVLTLLSWAVAVTFVGIGMLLVSRHTTRRSLLFSGLLAGAGIAAMHYLGMAALRMSGRRVFEGGTVALSVVIAVVAATAALWATLRLTSRTARFAASLVMAFAISGMHYTGMMSMTSAGAAGAERAGGLSPISVVVPLTIGLTFIVFVVSFAVLMNPVGDLARELARQQVAPAQAGN</sequence>
<organism evidence="3 4">
    <name type="scientific">Actinacidiphila bryophytorum</name>
    <dbReference type="NCBI Taxonomy" id="1436133"/>
    <lineage>
        <taxon>Bacteria</taxon>
        <taxon>Bacillati</taxon>
        <taxon>Actinomycetota</taxon>
        <taxon>Actinomycetes</taxon>
        <taxon>Kitasatosporales</taxon>
        <taxon>Streptomycetaceae</taxon>
        <taxon>Actinacidiphila</taxon>
    </lineage>
</organism>
<evidence type="ECO:0000259" key="2">
    <source>
        <dbReference type="PROSITE" id="PS50924"/>
    </source>
</evidence>
<dbReference type="PROSITE" id="PS50924">
    <property type="entry name" value="MHYT"/>
    <property type="match status" value="1"/>
</dbReference>
<keyword evidence="1" id="KW-0472">Membrane</keyword>
<protein>
    <submittedName>
        <fullName evidence="3">MHYT domain-containing protein, NO-binding membrane sensor</fullName>
    </submittedName>
</protein>
<feature type="transmembrane region" description="Helical" evidence="1">
    <location>
        <begin position="171"/>
        <end position="191"/>
    </location>
</feature>
<feature type="transmembrane region" description="Helical" evidence="1">
    <location>
        <begin position="110"/>
        <end position="132"/>
    </location>
</feature>
<dbReference type="RefSeq" id="WP_205046401.1">
    <property type="nucleotide sequence ID" value="NZ_CAJVAX010000002.1"/>
</dbReference>
<feature type="transmembrane region" description="Helical" evidence="1">
    <location>
        <begin position="144"/>
        <end position="164"/>
    </location>
</feature>
<dbReference type="PANTHER" id="PTHR35152:SF1">
    <property type="entry name" value="DOMAIN SIGNALLING PROTEIN, PUTATIVE (AFU_ORTHOLOGUE AFUA_5G11310)-RELATED"/>
    <property type="match status" value="1"/>
</dbReference>
<feature type="transmembrane region" description="Helical" evidence="1">
    <location>
        <begin position="44"/>
        <end position="69"/>
    </location>
</feature>
<feature type="domain" description="MHYT" evidence="2">
    <location>
        <begin position="9"/>
        <end position="197"/>
    </location>
</feature>
<name>A0A9W4E828_9ACTN</name>
<evidence type="ECO:0000256" key="1">
    <source>
        <dbReference type="PROSITE-ProRule" id="PRU00244"/>
    </source>
</evidence>
<keyword evidence="1" id="KW-0812">Transmembrane</keyword>
<feature type="transmembrane region" description="Helical" evidence="1">
    <location>
        <begin position="81"/>
        <end position="101"/>
    </location>
</feature>
<keyword evidence="1" id="KW-1133">Transmembrane helix</keyword>
<dbReference type="GO" id="GO:0016020">
    <property type="term" value="C:membrane"/>
    <property type="evidence" value="ECO:0007669"/>
    <property type="project" value="UniProtKB-UniRule"/>
</dbReference>
<proteinExistence type="predicted"/>
<dbReference type="AlphaFoldDB" id="A0A9W4E828"/>
<dbReference type="Proteomes" id="UP001153328">
    <property type="component" value="Unassembled WGS sequence"/>
</dbReference>
<evidence type="ECO:0000313" key="3">
    <source>
        <dbReference type="EMBL" id="CAG7613439.1"/>
    </source>
</evidence>
<feature type="transmembrane region" description="Helical" evidence="1">
    <location>
        <begin position="211"/>
        <end position="233"/>
    </location>
</feature>